<dbReference type="EMBL" id="AP035785">
    <property type="protein sequence ID" value="BFO70776.1"/>
    <property type="molecule type" value="Genomic_DNA"/>
</dbReference>
<keyword evidence="1" id="KW-0812">Transmembrane</keyword>
<dbReference type="AlphaFoldDB" id="A0AB33IS26"/>
<accession>A0AB33IS26</accession>
<feature type="transmembrane region" description="Helical" evidence="1">
    <location>
        <begin position="21"/>
        <end position="49"/>
    </location>
</feature>
<evidence type="ECO:0000313" key="2">
    <source>
        <dbReference type="EMBL" id="BFO70776.1"/>
    </source>
</evidence>
<keyword evidence="1" id="KW-1133">Transmembrane helix</keyword>
<dbReference type="InterPro" id="IPR025050">
    <property type="entry name" value="TraL_transposon"/>
</dbReference>
<keyword evidence="1" id="KW-0472">Membrane</keyword>
<reference evidence="2" key="1">
    <citation type="submission" date="2024-07" db="EMBL/GenBank/DDBJ databases">
        <title>Complete genome sequence of Prevotella sp. YM-2024 GTC17253.</title>
        <authorList>
            <person name="Hayashi M."/>
            <person name="Muto Y."/>
            <person name="Tanaka K."/>
            <person name="Niwa H."/>
        </authorList>
    </citation>
    <scope>NUCLEOTIDE SEQUENCE</scope>
    <source>
        <strain evidence="2">GTC17253</strain>
    </source>
</reference>
<proteinExistence type="predicted"/>
<gene>
    <name evidence="2" type="ORF">GTC17253_07420</name>
</gene>
<sequence>MKKKSLLRIMRENAERKLRRLCGRIPMGMRIAVIMGIFLVFAACSVYVFCRGIFSIFCGDAGCGEGVRIEHLEVPDLRLKRQNDSIKSLKNHDYAQFHKKKEFRQVTGTD</sequence>
<evidence type="ECO:0000256" key="1">
    <source>
        <dbReference type="SAM" id="Phobius"/>
    </source>
</evidence>
<name>A0AB33IS26_9BACT</name>
<dbReference type="Pfam" id="PF13150">
    <property type="entry name" value="TraL_transposon"/>
    <property type="match status" value="1"/>
</dbReference>
<organism evidence="2">
    <name type="scientific">Prevotella sp. GTC17253</name>
    <dbReference type="NCBI Taxonomy" id="3236793"/>
    <lineage>
        <taxon>Bacteria</taxon>
        <taxon>Pseudomonadati</taxon>
        <taxon>Bacteroidota</taxon>
        <taxon>Bacteroidia</taxon>
        <taxon>Bacteroidales</taxon>
        <taxon>Prevotellaceae</taxon>
        <taxon>Prevotella</taxon>
    </lineage>
</organism>
<protein>
    <submittedName>
        <fullName evidence="2">TraL conjugative transposon family protein</fullName>
    </submittedName>
</protein>